<name>A0A8T0WKQ9_PANVG</name>
<dbReference type="PANTHER" id="PTHR31479:SF15">
    <property type="entry name" value="FUNGAL LIPASE-LIKE DOMAIN-CONTAINING PROTEIN"/>
    <property type="match status" value="1"/>
</dbReference>
<organism evidence="1 2">
    <name type="scientific">Panicum virgatum</name>
    <name type="common">Blackwell switchgrass</name>
    <dbReference type="NCBI Taxonomy" id="38727"/>
    <lineage>
        <taxon>Eukaryota</taxon>
        <taxon>Viridiplantae</taxon>
        <taxon>Streptophyta</taxon>
        <taxon>Embryophyta</taxon>
        <taxon>Tracheophyta</taxon>
        <taxon>Spermatophyta</taxon>
        <taxon>Magnoliopsida</taxon>
        <taxon>Liliopsida</taxon>
        <taxon>Poales</taxon>
        <taxon>Poaceae</taxon>
        <taxon>PACMAD clade</taxon>
        <taxon>Panicoideae</taxon>
        <taxon>Panicodae</taxon>
        <taxon>Paniceae</taxon>
        <taxon>Panicinae</taxon>
        <taxon>Panicum</taxon>
        <taxon>Panicum sect. Hiantes</taxon>
    </lineage>
</organism>
<sequence length="371" mass="42402">MGSDDEVFAISGPKHMMARSGTRSTPTMTTVKVNWDSSEHRRCIAACLVKGTYVMESDRTKGRLGTCRALASAWWESFHFRLHDVLHCECDCVFCRNPFKLGAQRWSIYGAILEHVPTAAGGELRRNPSAPRYIVAFRGTMPPSHRGDTHANVELLLNRQHGCRRYLDARPKCVAAVWLAGHSLGASIALDVGRHMMTDDRRRNLPAFLFNPPQVSVAPLLNALRVPDVARRFLFRVSYAVKAKLGATTELRPLERKMEELFERLAPWAPELYVHERDIICWGFIDYFEQRQNMLRNPTLHGTKLSLRDMLLFLHAENKEGKQVQPHLLPSARLWKTSVQGHRHGPHGLLQWLEPDWMLNLSPRIYRYPGA</sequence>
<dbReference type="EMBL" id="CM029039">
    <property type="protein sequence ID" value="KAG2645794.1"/>
    <property type="molecule type" value="Genomic_DNA"/>
</dbReference>
<keyword evidence="2" id="KW-1185">Reference proteome</keyword>
<reference evidence="1" key="1">
    <citation type="submission" date="2020-05" db="EMBL/GenBank/DDBJ databases">
        <title>WGS assembly of Panicum virgatum.</title>
        <authorList>
            <person name="Lovell J.T."/>
            <person name="Jenkins J."/>
            <person name="Shu S."/>
            <person name="Juenger T.E."/>
            <person name="Schmutz J."/>
        </authorList>
    </citation>
    <scope>NUCLEOTIDE SEQUENCE</scope>
    <source>
        <strain evidence="1">AP13</strain>
    </source>
</reference>
<evidence type="ECO:0008006" key="3">
    <source>
        <dbReference type="Google" id="ProtNLM"/>
    </source>
</evidence>
<dbReference type="SUPFAM" id="SSF53474">
    <property type="entry name" value="alpha/beta-Hydrolases"/>
    <property type="match status" value="1"/>
</dbReference>
<comment type="caution">
    <text evidence="1">The sequence shown here is derived from an EMBL/GenBank/DDBJ whole genome shotgun (WGS) entry which is preliminary data.</text>
</comment>
<dbReference type="AlphaFoldDB" id="A0A8T0WKQ9"/>
<evidence type="ECO:0000313" key="2">
    <source>
        <dbReference type="Proteomes" id="UP000823388"/>
    </source>
</evidence>
<protein>
    <recommendedName>
        <fullName evidence="3">Fungal lipase-like domain-containing protein</fullName>
    </recommendedName>
</protein>
<dbReference type="InterPro" id="IPR029058">
    <property type="entry name" value="AB_hydrolase_fold"/>
</dbReference>
<accession>A0A8T0WKQ9</accession>
<dbReference type="PANTHER" id="PTHR31479">
    <property type="entry name" value="ALPHA/BETA-HYDROLASES SUPERFAMILY PROTEIN"/>
    <property type="match status" value="1"/>
</dbReference>
<dbReference type="Proteomes" id="UP000823388">
    <property type="component" value="Chromosome 2K"/>
</dbReference>
<evidence type="ECO:0000313" key="1">
    <source>
        <dbReference type="EMBL" id="KAG2645794.1"/>
    </source>
</evidence>
<proteinExistence type="predicted"/>
<gene>
    <name evidence="1" type="ORF">PVAP13_2KG451805</name>
</gene>